<organism evidence="1">
    <name type="scientific">Bradyrhizobium septentrionale</name>
    <dbReference type="NCBI Taxonomy" id="1404411"/>
    <lineage>
        <taxon>Bacteria</taxon>
        <taxon>Pseudomonadati</taxon>
        <taxon>Pseudomonadota</taxon>
        <taxon>Alphaproteobacteria</taxon>
        <taxon>Hyphomicrobiales</taxon>
        <taxon>Nitrobacteraceae</taxon>
        <taxon>Bradyrhizobium</taxon>
    </lineage>
</organism>
<dbReference type="RefSeq" id="WP_166213707.1">
    <property type="nucleotide sequence ID" value="NZ_CP088285.1"/>
</dbReference>
<accession>A0A973W8S3</accession>
<sequence>MRGTELPEWRKRNGFTQETLRIALGVKSRQTIITWEKQTDPLPRLVKLALLALENFPEERNVTALATVHRTPIPASF</sequence>
<dbReference type="GO" id="GO:0003677">
    <property type="term" value="F:DNA binding"/>
    <property type="evidence" value="ECO:0007669"/>
    <property type="project" value="InterPro"/>
</dbReference>
<evidence type="ECO:0000313" key="1">
    <source>
        <dbReference type="EMBL" id="NVI49322.1"/>
    </source>
</evidence>
<dbReference type="InterPro" id="IPR010982">
    <property type="entry name" value="Lambda_DNA-bd_dom_sf"/>
</dbReference>
<dbReference type="SUPFAM" id="SSF47413">
    <property type="entry name" value="lambda repressor-like DNA-binding domains"/>
    <property type="match status" value="1"/>
</dbReference>
<dbReference type="AlphaFoldDB" id="A0A973W8S3"/>
<dbReference type="Gene3D" id="1.10.260.40">
    <property type="entry name" value="lambda repressor-like DNA-binding domains"/>
    <property type="match status" value="1"/>
</dbReference>
<proteinExistence type="predicted"/>
<dbReference type="EMBL" id="JAAOLE020000001">
    <property type="protein sequence ID" value="NVI49322.1"/>
    <property type="molecule type" value="Genomic_DNA"/>
</dbReference>
<comment type="caution">
    <text evidence="1">The sequence shown here is derived from an EMBL/GenBank/DDBJ whole genome shotgun (WGS) entry which is preliminary data.</text>
</comment>
<protein>
    <submittedName>
        <fullName evidence="1">Uncharacterized protein</fullName>
    </submittedName>
</protein>
<reference evidence="1" key="1">
    <citation type="submission" date="2020-06" db="EMBL/GenBank/DDBJ databases">
        <title>Whole Genome Sequence of Bradyrhizobium sp. Strain 1S1.</title>
        <authorList>
            <person name="Bromfield E.S.P."/>
            <person name="Cloutier S."/>
        </authorList>
    </citation>
    <scope>NUCLEOTIDE SEQUENCE [LARGE SCALE GENOMIC DNA]</scope>
    <source>
        <strain evidence="1">1S1</strain>
    </source>
</reference>
<gene>
    <name evidence="1" type="ORF">HAP48_042105</name>
</gene>
<name>A0A973W8S3_9BRAD</name>